<name>A0A9D4BAM3_DREPO</name>
<keyword evidence="2" id="KW-1185">Reference proteome</keyword>
<accession>A0A9D4BAM3</accession>
<evidence type="ECO:0000313" key="2">
    <source>
        <dbReference type="Proteomes" id="UP000828390"/>
    </source>
</evidence>
<dbReference type="AlphaFoldDB" id="A0A9D4BAM3"/>
<dbReference type="Proteomes" id="UP000828390">
    <property type="component" value="Unassembled WGS sequence"/>
</dbReference>
<dbReference type="EMBL" id="JAIWYP010000016">
    <property type="protein sequence ID" value="KAH3695496.1"/>
    <property type="molecule type" value="Genomic_DNA"/>
</dbReference>
<evidence type="ECO:0000313" key="1">
    <source>
        <dbReference type="EMBL" id="KAH3695496.1"/>
    </source>
</evidence>
<sequence>MKLHCVLLKWVPGLSRTRTDNKGINSEATRTIPNAAIVPNEHGSFELPKTAVLVSQSPKDIPAPTRIDTGLHGSLARYDPESIWNWGSKRLSKYQMRHLRSRKERPVNALRACFRQNLSVRSTTAKRSHHCYTKYTQYSEFTNIFAQDCITRFNVSA</sequence>
<comment type="caution">
    <text evidence="1">The sequence shown here is derived from an EMBL/GenBank/DDBJ whole genome shotgun (WGS) entry which is preliminary data.</text>
</comment>
<reference evidence="1" key="2">
    <citation type="submission" date="2020-11" db="EMBL/GenBank/DDBJ databases">
        <authorList>
            <person name="McCartney M.A."/>
            <person name="Auch B."/>
            <person name="Kono T."/>
            <person name="Mallez S."/>
            <person name="Becker A."/>
            <person name="Gohl D.M."/>
            <person name="Silverstein K.A.T."/>
            <person name="Koren S."/>
            <person name="Bechman K.B."/>
            <person name="Herman A."/>
            <person name="Abrahante J.E."/>
            <person name="Garbe J."/>
        </authorList>
    </citation>
    <scope>NUCLEOTIDE SEQUENCE</scope>
    <source>
        <strain evidence="1">Duluth1</strain>
        <tissue evidence="1">Whole animal</tissue>
    </source>
</reference>
<organism evidence="1 2">
    <name type="scientific">Dreissena polymorpha</name>
    <name type="common">Zebra mussel</name>
    <name type="synonym">Mytilus polymorpha</name>
    <dbReference type="NCBI Taxonomy" id="45954"/>
    <lineage>
        <taxon>Eukaryota</taxon>
        <taxon>Metazoa</taxon>
        <taxon>Spiralia</taxon>
        <taxon>Lophotrochozoa</taxon>
        <taxon>Mollusca</taxon>
        <taxon>Bivalvia</taxon>
        <taxon>Autobranchia</taxon>
        <taxon>Heteroconchia</taxon>
        <taxon>Euheterodonta</taxon>
        <taxon>Imparidentia</taxon>
        <taxon>Neoheterodontei</taxon>
        <taxon>Myida</taxon>
        <taxon>Dreissenoidea</taxon>
        <taxon>Dreissenidae</taxon>
        <taxon>Dreissena</taxon>
    </lineage>
</organism>
<reference evidence="1" key="1">
    <citation type="journal article" date="2019" name="bioRxiv">
        <title>The Genome of the Zebra Mussel, Dreissena polymorpha: A Resource for Invasive Species Research.</title>
        <authorList>
            <person name="McCartney M.A."/>
            <person name="Auch B."/>
            <person name="Kono T."/>
            <person name="Mallez S."/>
            <person name="Zhang Y."/>
            <person name="Obille A."/>
            <person name="Becker A."/>
            <person name="Abrahante J.E."/>
            <person name="Garbe J."/>
            <person name="Badalamenti J.P."/>
            <person name="Herman A."/>
            <person name="Mangelson H."/>
            <person name="Liachko I."/>
            <person name="Sullivan S."/>
            <person name="Sone E.D."/>
            <person name="Koren S."/>
            <person name="Silverstein K.A.T."/>
            <person name="Beckman K.B."/>
            <person name="Gohl D.M."/>
        </authorList>
    </citation>
    <scope>NUCLEOTIDE SEQUENCE</scope>
    <source>
        <strain evidence="1">Duluth1</strain>
        <tissue evidence="1">Whole animal</tissue>
    </source>
</reference>
<gene>
    <name evidence="1" type="ORF">DPMN_082956</name>
</gene>
<proteinExistence type="predicted"/>
<protein>
    <submittedName>
        <fullName evidence="1">Uncharacterized protein</fullName>
    </submittedName>
</protein>